<dbReference type="EMBL" id="CP019475">
    <property type="protein sequence ID" value="UQC80546.1"/>
    <property type="molecule type" value="Genomic_DNA"/>
</dbReference>
<proteinExistence type="predicted"/>
<organism evidence="2 3">
    <name type="scientific">Colletotrichum lupini</name>
    <dbReference type="NCBI Taxonomy" id="145971"/>
    <lineage>
        <taxon>Eukaryota</taxon>
        <taxon>Fungi</taxon>
        <taxon>Dikarya</taxon>
        <taxon>Ascomycota</taxon>
        <taxon>Pezizomycotina</taxon>
        <taxon>Sordariomycetes</taxon>
        <taxon>Hypocreomycetidae</taxon>
        <taxon>Glomerellales</taxon>
        <taxon>Glomerellaceae</taxon>
        <taxon>Colletotrichum</taxon>
        <taxon>Colletotrichum acutatum species complex</taxon>
    </lineage>
</organism>
<dbReference type="RefSeq" id="XP_049142176.1">
    <property type="nucleotide sequence ID" value="XM_049285033.1"/>
</dbReference>
<evidence type="ECO:0000256" key="1">
    <source>
        <dbReference type="SAM" id="MobiDB-lite"/>
    </source>
</evidence>
<gene>
    <name evidence="2" type="ORF">CLUP02_06029</name>
</gene>
<dbReference type="KEGG" id="clup:CLUP02_06029"/>
<reference evidence="2" key="1">
    <citation type="journal article" date="2021" name="Mol. Plant Microbe Interact.">
        <title>Complete Genome Sequence of the Plant-Pathogenic Fungus Colletotrichum lupini.</title>
        <authorList>
            <person name="Baroncelli R."/>
            <person name="Pensec F."/>
            <person name="Da Lio D."/>
            <person name="Boufleur T."/>
            <person name="Vicente I."/>
            <person name="Sarrocco S."/>
            <person name="Picot A."/>
            <person name="Baraldi E."/>
            <person name="Sukno S."/>
            <person name="Thon M."/>
            <person name="Le Floch G."/>
        </authorList>
    </citation>
    <scope>NUCLEOTIDE SEQUENCE</scope>
    <source>
        <strain evidence="2">IMI 504893</strain>
    </source>
</reference>
<evidence type="ECO:0000313" key="3">
    <source>
        <dbReference type="Proteomes" id="UP000830671"/>
    </source>
</evidence>
<sequence length="214" mass="23569">MARTGTREGEGEELLYWTLEELAAIEVPSSRAITKPKSHSNNVQYRYITSQQHNKMLDQKLRPGNMELQTPRWIREYTTPYGYGAESRKDGCPSIPLPYPTLPSSTSLRPGEHGNGDGSGGGGLLASLPPNPVSSHPMPFILPSTSGEKGWQVVHHTSLLRLVPNYPFVTALIHPYTHLPSNSPALPFLVTSSVRLSRLSSYLISSSHPSRSKK</sequence>
<feature type="region of interest" description="Disordered" evidence="1">
    <location>
        <begin position="88"/>
        <end position="129"/>
    </location>
</feature>
<name>A0A9Q8SPH4_9PEZI</name>
<accession>A0A9Q8SPH4</accession>
<dbReference type="AlphaFoldDB" id="A0A9Q8SPH4"/>
<evidence type="ECO:0000313" key="2">
    <source>
        <dbReference type="EMBL" id="UQC80546.1"/>
    </source>
</evidence>
<protein>
    <submittedName>
        <fullName evidence="2">Uncharacterized protein</fullName>
    </submittedName>
</protein>
<dbReference type="Proteomes" id="UP000830671">
    <property type="component" value="Chromosome 3"/>
</dbReference>
<keyword evidence="3" id="KW-1185">Reference proteome</keyword>
<dbReference type="GeneID" id="73340043"/>